<keyword evidence="4" id="KW-0472">Membrane</keyword>
<evidence type="ECO:0000256" key="5">
    <source>
        <dbReference type="ARBA" id="ARBA00023237"/>
    </source>
</evidence>
<evidence type="ECO:0000313" key="9">
    <source>
        <dbReference type="Proteomes" id="UP000660862"/>
    </source>
</evidence>
<keyword evidence="9" id="KW-1185">Reference proteome</keyword>
<evidence type="ECO:0000259" key="7">
    <source>
        <dbReference type="Pfam" id="PF14322"/>
    </source>
</evidence>
<keyword evidence="3" id="KW-0732">Signal</keyword>
<evidence type="ECO:0000313" key="8">
    <source>
        <dbReference type="EMBL" id="GGG76842.1"/>
    </source>
</evidence>
<dbReference type="InterPro" id="IPR033985">
    <property type="entry name" value="SusD-like_N"/>
</dbReference>
<dbReference type="Pfam" id="PF14322">
    <property type="entry name" value="SusD-like_3"/>
    <property type="match status" value="1"/>
</dbReference>
<dbReference type="AlphaFoldDB" id="A0A917HFF7"/>
<evidence type="ECO:0000259" key="6">
    <source>
        <dbReference type="Pfam" id="PF07980"/>
    </source>
</evidence>
<evidence type="ECO:0000256" key="3">
    <source>
        <dbReference type="ARBA" id="ARBA00022729"/>
    </source>
</evidence>
<reference evidence="8" key="1">
    <citation type="journal article" date="2014" name="Int. J. Syst. Evol. Microbiol.">
        <title>Complete genome sequence of Corynebacterium casei LMG S-19264T (=DSM 44701T), isolated from a smear-ripened cheese.</title>
        <authorList>
            <consortium name="US DOE Joint Genome Institute (JGI-PGF)"/>
            <person name="Walter F."/>
            <person name="Albersmeier A."/>
            <person name="Kalinowski J."/>
            <person name="Ruckert C."/>
        </authorList>
    </citation>
    <scope>NUCLEOTIDE SEQUENCE</scope>
    <source>
        <strain evidence="8">CGMCC 1.12195</strain>
    </source>
</reference>
<accession>A0A917HFF7</accession>
<dbReference type="EMBL" id="BMER01000001">
    <property type="protein sequence ID" value="GGG76842.1"/>
    <property type="molecule type" value="Genomic_DNA"/>
</dbReference>
<dbReference type="InterPro" id="IPR012944">
    <property type="entry name" value="SusD_RagB_dom"/>
</dbReference>
<dbReference type="Proteomes" id="UP000660862">
    <property type="component" value="Unassembled WGS sequence"/>
</dbReference>
<proteinExistence type="inferred from homology"/>
<gene>
    <name evidence="8" type="ORF">GCM10007415_05850</name>
</gene>
<protein>
    <submittedName>
        <fullName evidence="8">Membrane protein</fullName>
    </submittedName>
</protein>
<evidence type="ECO:0000256" key="4">
    <source>
        <dbReference type="ARBA" id="ARBA00023136"/>
    </source>
</evidence>
<dbReference type="CDD" id="cd08977">
    <property type="entry name" value="SusD"/>
    <property type="match status" value="1"/>
</dbReference>
<dbReference type="SUPFAM" id="SSF48452">
    <property type="entry name" value="TPR-like"/>
    <property type="match status" value="1"/>
</dbReference>
<reference evidence="8" key="2">
    <citation type="submission" date="2020-09" db="EMBL/GenBank/DDBJ databases">
        <authorList>
            <person name="Sun Q."/>
            <person name="Zhou Y."/>
        </authorList>
    </citation>
    <scope>NUCLEOTIDE SEQUENCE</scope>
    <source>
        <strain evidence="8">CGMCC 1.12195</strain>
    </source>
</reference>
<dbReference type="PROSITE" id="PS51257">
    <property type="entry name" value="PROKAR_LIPOPROTEIN"/>
    <property type="match status" value="1"/>
</dbReference>
<keyword evidence="5" id="KW-0998">Cell outer membrane</keyword>
<name>A0A917HFF7_9SPHI</name>
<comment type="similarity">
    <text evidence="2">Belongs to the SusD family.</text>
</comment>
<sequence>MKKTFQLYFTALGSAALITGSCSKEFLNPDPKGTLMEDTYYSNPNEAFAGLVSVYDPIGWQTAVSYLNFGALNAASDDHVAGGGGPNDMETWQRWSNYTLNESIGPQEDYWDRNFTGVSRANIFIKKVEEGIPGLSDALKARYIAEAKFLRGYYYFDLVRLFRNIPFYTEPLTTDNMREQTQVAPEVVYAQIEQDLKDAIAALPPTVPTATEGGRITKGAAQALLGKVYVYQKKWNDAAAQFAEVNGTPGGTSQYGYKLLDNFEDIFRPDNKFHSESILEIVHSAVGALDWGAWGQFYGNVATVMFGPRGYSGPSYYSGWSFCPITEELYDLMHYDPRFKATIADVDSLEDAGLAQYEKGYMNTGYFIQKFAPLVEFAATTGVRELNYPQNYIEMRLADTYLMESEALIESGQGGGAGTRAYELLNAVRDRVGLPPITATLDNIFLERRKELATEGHRWYDLVRSGQAPAALGGKGFVAGKHEILPIPYNELLNTKLVQHEAYK</sequence>
<dbReference type="GO" id="GO:0009279">
    <property type="term" value="C:cell outer membrane"/>
    <property type="evidence" value="ECO:0007669"/>
    <property type="project" value="UniProtKB-SubCell"/>
</dbReference>
<dbReference type="Gene3D" id="1.25.40.390">
    <property type="match status" value="1"/>
</dbReference>
<evidence type="ECO:0000256" key="1">
    <source>
        <dbReference type="ARBA" id="ARBA00004442"/>
    </source>
</evidence>
<feature type="domain" description="SusD-like N-terminal" evidence="7">
    <location>
        <begin position="92"/>
        <end position="229"/>
    </location>
</feature>
<organism evidence="8 9">
    <name type="scientific">Parapedobacter pyrenivorans</name>
    <dbReference type="NCBI Taxonomy" id="1305674"/>
    <lineage>
        <taxon>Bacteria</taxon>
        <taxon>Pseudomonadati</taxon>
        <taxon>Bacteroidota</taxon>
        <taxon>Sphingobacteriia</taxon>
        <taxon>Sphingobacteriales</taxon>
        <taxon>Sphingobacteriaceae</taxon>
        <taxon>Parapedobacter</taxon>
    </lineage>
</organism>
<dbReference type="InterPro" id="IPR011990">
    <property type="entry name" value="TPR-like_helical_dom_sf"/>
</dbReference>
<comment type="caution">
    <text evidence="8">The sequence shown here is derived from an EMBL/GenBank/DDBJ whole genome shotgun (WGS) entry which is preliminary data.</text>
</comment>
<evidence type="ECO:0000256" key="2">
    <source>
        <dbReference type="ARBA" id="ARBA00006275"/>
    </source>
</evidence>
<feature type="domain" description="RagB/SusD" evidence="6">
    <location>
        <begin position="353"/>
        <end position="468"/>
    </location>
</feature>
<comment type="subcellular location">
    <subcellularLocation>
        <location evidence="1">Cell outer membrane</location>
    </subcellularLocation>
</comment>
<dbReference type="RefSeq" id="WP_188504431.1">
    <property type="nucleotide sequence ID" value="NZ_BMER01000001.1"/>
</dbReference>
<dbReference type="Pfam" id="PF07980">
    <property type="entry name" value="SusD_RagB"/>
    <property type="match status" value="1"/>
</dbReference>